<keyword evidence="1" id="KW-0175">Coiled coil</keyword>
<reference evidence="4 5" key="1">
    <citation type="submission" date="2018-06" db="EMBL/GenBank/DDBJ databases">
        <authorList>
            <consortium name="Pathogen Informatics"/>
            <person name="Doyle S."/>
        </authorList>
    </citation>
    <scope>NUCLEOTIDE SEQUENCE [LARGE SCALE GENOMIC DNA]</scope>
    <source>
        <strain evidence="4 5">NCTC10719</strain>
    </source>
</reference>
<dbReference type="Proteomes" id="UP000249986">
    <property type="component" value="Unassembled WGS sequence"/>
</dbReference>
<keyword evidence="3" id="KW-0472">Membrane</keyword>
<evidence type="ECO:0000256" key="3">
    <source>
        <dbReference type="SAM" id="Phobius"/>
    </source>
</evidence>
<keyword evidence="4" id="KW-0132">Cell division</keyword>
<dbReference type="InterPro" id="IPR007060">
    <property type="entry name" value="FtsL/DivIC"/>
</dbReference>
<dbReference type="EMBL" id="UAWG01000012">
    <property type="protein sequence ID" value="SQB60259.1"/>
    <property type="molecule type" value="Genomic_DNA"/>
</dbReference>
<keyword evidence="4" id="KW-0131">Cell cycle</keyword>
<evidence type="ECO:0000256" key="1">
    <source>
        <dbReference type="SAM" id="Coils"/>
    </source>
</evidence>
<dbReference type="Pfam" id="PF04977">
    <property type="entry name" value="DivIC"/>
    <property type="match status" value="1"/>
</dbReference>
<evidence type="ECO:0000313" key="5">
    <source>
        <dbReference type="Proteomes" id="UP000249986"/>
    </source>
</evidence>
<evidence type="ECO:0000313" key="4">
    <source>
        <dbReference type="EMBL" id="SQB60259.1"/>
    </source>
</evidence>
<accession>A0A2X3ACZ3</accession>
<keyword evidence="3" id="KW-1133">Transmembrane helix</keyword>
<feature type="region of interest" description="Disordered" evidence="2">
    <location>
        <begin position="104"/>
        <end position="130"/>
    </location>
</feature>
<evidence type="ECO:0000256" key="2">
    <source>
        <dbReference type="SAM" id="MobiDB-lite"/>
    </source>
</evidence>
<name>A0A2X3ACZ3_CLOPF</name>
<proteinExistence type="predicted"/>
<protein>
    <submittedName>
        <fullName evidence="4">Cell division protein FtsL</fullName>
    </submittedName>
</protein>
<feature type="coiled-coil region" evidence="1">
    <location>
        <begin position="54"/>
        <end position="88"/>
    </location>
</feature>
<feature type="compositionally biased region" description="Polar residues" evidence="2">
    <location>
        <begin position="109"/>
        <end position="130"/>
    </location>
</feature>
<dbReference type="AlphaFoldDB" id="A0A2X3ACZ3"/>
<keyword evidence="3" id="KW-0812">Transmembrane</keyword>
<feature type="transmembrane region" description="Helical" evidence="3">
    <location>
        <begin position="31"/>
        <end position="48"/>
    </location>
</feature>
<gene>
    <name evidence="4" type="ORF">NCTC10719_01839</name>
</gene>
<sequence length="130" mass="15280">MLELSYNSVYNRLISYRCKYGGIRVKKRMNLKNMVIIILIAILVISYVRQELTMNKIHKDIEAKQTQLNELQDKNKKLQDEVNQSSTDEYIERMARERLGMIKDGEKVITNSDSPQDKQNNSEVKNNQNK</sequence>
<organism evidence="4 5">
    <name type="scientific">Clostridium perfringens</name>
    <dbReference type="NCBI Taxonomy" id="1502"/>
    <lineage>
        <taxon>Bacteria</taxon>
        <taxon>Bacillati</taxon>
        <taxon>Bacillota</taxon>
        <taxon>Clostridia</taxon>
        <taxon>Eubacteriales</taxon>
        <taxon>Clostridiaceae</taxon>
        <taxon>Clostridium</taxon>
    </lineage>
</organism>
<dbReference type="GO" id="GO:0051301">
    <property type="term" value="P:cell division"/>
    <property type="evidence" value="ECO:0007669"/>
    <property type="project" value="UniProtKB-KW"/>
</dbReference>